<keyword evidence="4 5" id="KW-0720">Serine protease</keyword>
<dbReference type="RefSeq" id="WP_393174564.1">
    <property type="nucleotide sequence ID" value="NZ_JBICRM010000038.1"/>
</dbReference>
<evidence type="ECO:0000313" key="8">
    <source>
        <dbReference type="Proteomes" id="UP001603978"/>
    </source>
</evidence>
<name>A0ABW7AU94_9ACTN</name>
<dbReference type="PROSITE" id="PS00138">
    <property type="entry name" value="SUBTILASE_SER"/>
    <property type="match status" value="1"/>
</dbReference>
<dbReference type="Gene3D" id="3.40.50.200">
    <property type="entry name" value="Peptidase S8/S53 domain"/>
    <property type="match status" value="1"/>
</dbReference>
<organism evidence="7 8">
    <name type="scientific">Nonomuraea marmarensis</name>
    <dbReference type="NCBI Taxonomy" id="3351344"/>
    <lineage>
        <taxon>Bacteria</taxon>
        <taxon>Bacillati</taxon>
        <taxon>Actinomycetota</taxon>
        <taxon>Actinomycetes</taxon>
        <taxon>Streptosporangiales</taxon>
        <taxon>Streptosporangiaceae</taxon>
        <taxon>Nonomuraea</taxon>
    </lineage>
</organism>
<dbReference type="PANTHER" id="PTHR43806:SF11">
    <property type="entry name" value="CEREVISIN-RELATED"/>
    <property type="match status" value="1"/>
</dbReference>
<dbReference type="PROSITE" id="PS00137">
    <property type="entry name" value="SUBTILASE_HIS"/>
    <property type="match status" value="1"/>
</dbReference>
<dbReference type="InterPro" id="IPR023828">
    <property type="entry name" value="Peptidase_S8_Ser-AS"/>
</dbReference>
<dbReference type="PRINTS" id="PR00723">
    <property type="entry name" value="SUBTILISIN"/>
</dbReference>
<dbReference type="Proteomes" id="UP001603978">
    <property type="component" value="Unassembled WGS sequence"/>
</dbReference>
<dbReference type="InterPro" id="IPR000209">
    <property type="entry name" value="Peptidase_S8/S53_dom"/>
</dbReference>
<dbReference type="PROSITE" id="PS51892">
    <property type="entry name" value="SUBTILASE"/>
    <property type="match status" value="1"/>
</dbReference>
<accession>A0ABW7AU94</accession>
<dbReference type="InterPro" id="IPR015500">
    <property type="entry name" value="Peptidase_S8_subtilisin-rel"/>
</dbReference>
<dbReference type="Pfam" id="PF00082">
    <property type="entry name" value="Peptidase_S8"/>
    <property type="match status" value="1"/>
</dbReference>
<feature type="domain" description="Peptidase S8/S53" evidence="6">
    <location>
        <begin position="164"/>
        <end position="506"/>
    </location>
</feature>
<dbReference type="GO" id="GO:0016787">
    <property type="term" value="F:hydrolase activity"/>
    <property type="evidence" value="ECO:0007669"/>
    <property type="project" value="UniProtKB-KW"/>
</dbReference>
<dbReference type="InterPro" id="IPR050131">
    <property type="entry name" value="Peptidase_S8_subtilisin-like"/>
</dbReference>
<sequence>MSTRETAGGGTHSGQAASGARRWAVSPLLVDNDIPRSVVEASVDTTQADGDELIAVLIELNLHARTDPDHVRAEFLESVLPEALEHPDAPRPKPFAVSTAYIRCLLSRAEIHRLLKYDENRAADLHRRGTIFRIWPDYIIRPLIDRSVSTVKADAAVRTYGADGTGIVWAVIDTGIDGNHPHFSDGILTGPDVEELHRDFTYIVRNEPAPDAPRPQDALRDENGHGSHVAGIISGRLPDGCEPLIANLKPSIGDGFPLPRWEQRTLDPNRTLTGMAPRTRLVSLKVMENAGGVAKTTSSAVIAALEHIRRVNAWGRSLRIHGVNLSLGCPWYYQDYAAGQSPLCRELNLLVGTGVVAVVSAGNSGYAQGTAAGGAGDLHGMLSTITDPANAERAISVGATHRDKPHTFGVTYLSSKGPTLDGRLKPDLVAPGERITSCASGTFRQGIPVLKDDQDSACYAEDTGTSMAAPHVSGAIAAFLSARREFIGLPDDVKRLFCETAISLGRDRFFEGNGLVDLMGAMSKI</sequence>
<feature type="active site" description="Charge relay system" evidence="5">
    <location>
        <position position="173"/>
    </location>
</feature>
<protein>
    <submittedName>
        <fullName evidence="7">S8 family peptidase</fullName>
        <ecNumber evidence="7">3.4.-.-</ecNumber>
    </submittedName>
</protein>
<comment type="similarity">
    <text evidence="1 5">Belongs to the peptidase S8 family.</text>
</comment>
<evidence type="ECO:0000313" key="7">
    <source>
        <dbReference type="EMBL" id="MFG1709614.1"/>
    </source>
</evidence>
<reference evidence="7 8" key="1">
    <citation type="submission" date="2024-10" db="EMBL/GenBank/DDBJ databases">
        <authorList>
            <person name="Topkara A.R."/>
            <person name="Saygin H."/>
        </authorList>
    </citation>
    <scope>NUCLEOTIDE SEQUENCE [LARGE SCALE GENOMIC DNA]</scope>
    <source>
        <strain evidence="7 8">M3C6</strain>
    </source>
</reference>
<dbReference type="InterPro" id="IPR036852">
    <property type="entry name" value="Peptidase_S8/S53_dom_sf"/>
</dbReference>
<evidence type="ECO:0000256" key="5">
    <source>
        <dbReference type="PROSITE-ProRule" id="PRU01240"/>
    </source>
</evidence>
<dbReference type="CDD" id="cd07487">
    <property type="entry name" value="Peptidases_S8_1"/>
    <property type="match status" value="1"/>
</dbReference>
<keyword evidence="2 5" id="KW-0645">Protease</keyword>
<dbReference type="InterPro" id="IPR022398">
    <property type="entry name" value="Peptidase_S8_His-AS"/>
</dbReference>
<evidence type="ECO:0000259" key="6">
    <source>
        <dbReference type="Pfam" id="PF00082"/>
    </source>
</evidence>
<evidence type="ECO:0000256" key="3">
    <source>
        <dbReference type="ARBA" id="ARBA00022801"/>
    </source>
</evidence>
<evidence type="ECO:0000256" key="1">
    <source>
        <dbReference type="ARBA" id="ARBA00011073"/>
    </source>
</evidence>
<dbReference type="EC" id="3.4.-.-" evidence="7"/>
<dbReference type="PANTHER" id="PTHR43806">
    <property type="entry name" value="PEPTIDASE S8"/>
    <property type="match status" value="1"/>
</dbReference>
<evidence type="ECO:0000256" key="2">
    <source>
        <dbReference type="ARBA" id="ARBA00022670"/>
    </source>
</evidence>
<dbReference type="SUPFAM" id="SSF52743">
    <property type="entry name" value="Subtilisin-like"/>
    <property type="match status" value="1"/>
</dbReference>
<feature type="active site" description="Charge relay system" evidence="5">
    <location>
        <position position="225"/>
    </location>
</feature>
<proteinExistence type="inferred from homology"/>
<dbReference type="EMBL" id="JBICRM010000038">
    <property type="protein sequence ID" value="MFG1709614.1"/>
    <property type="molecule type" value="Genomic_DNA"/>
</dbReference>
<comment type="caution">
    <text evidence="7">The sequence shown here is derived from an EMBL/GenBank/DDBJ whole genome shotgun (WGS) entry which is preliminary data.</text>
</comment>
<gene>
    <name evidence="7" type="ORF">ACFLIM_41180</name>
</gene>
<keyword evidence="3 5" id="KW-0378">Hydrolase</keyword>
<evidence type="ECO:0000256" key="4">
    <source>
        <dbReference type="ARBA" id="ARBA00022825"/>
    </source>
</evidence>
<feature type="active site" description="Charge relay system" evidence="5">
    <location>
        <position position="466"/>
    </location>
</feature>
<keyword evidence="8" id="KW-1185">Reference proteome</keyword>